<dbReference type="EMBL" id="SDIL01000108">
    <property type="protein sequence ID" value="RXK36138.1"/>
    <property type="molecule type" value="Genomic_DNA"/>
</dbReference>
<dbReference type="VEuPathDB" id="FungiDB:TREMEDRAFT_58605"/>
<evidence type="ECO:0000256" key="1">
    <source>
        <dbReference type="SAM" id="MobiDB-lite"/>
    </source>
</evidence>
<dbReference type="Proteomes" id="UP000289152">
    <property type="component" value="Unassembled WGS sequence"/>
</dbReference>
<name>A0A4Q1BBD7_TREME</name>
<comment type="caution">
    <text evidence="2">The sequence shown here is derived from an EMBL/GenBank/DDBJ whole genome shotgun (WGS) entry which is preliminary data.</text>
</comment>
<accession>A0A4Q1BBD7</accession>
<sequence>MDITNSRGFSSPLGSLTPTPPPSEPAETGNGNSTEVRVGDVLLLARFETTRLRCDPNSRLWISGPESDKKQIYSALDNRSSLMAMYKAVFIDRSGKIFRKQSQSAGVTARDWVGQADSDSVAALEVKLKDWNPYVVEQVRETEVELRRLKVKDAGTTLVNIKALDPWDIETRTGTRGLLPQQGIPPGTEKVPKLEILGLETLNALLEGNQVIQGTSIQGPDEPLTGAGNMQNNSAGSGQTISAATVAGASDQSYWGQVKPGKTVVSVPYYRLTLARRDTLDGEWRKLNKEEYDGETWMESETRSTRNSEVVFCDDGKVQWPELAAKLYEVVVCDTHIYEKEDKTGRTIFYMNDEGTIESKKEGNKRKGIVGWGGWRSYLCTAKGTHSLSPAHPALNFIKLAHNAQRDLEKPSSPGAQSQTLTGHIGRWHFSSRLNSDKINPETHREVLKGDFNQALGWNGEWPSGAPGTPTA</sequence>
<protein>
    <submittedName>
        <fullName evidence="2">Uncharacterized protein</fullName>
    </submittedName>
</protein>
<dbReference type="AlphaFoldDB" id="A0A4Q1BBD7"/>
<feature type="region of interest" description="Disordered" evidence="1">
    <location>
        <begin position="1"/>
        <end position="34"/>
    </location>
</feature>
<gene>
    <name evidence="2" type="ORF">M231_06629</name>
</gene>
<proteinExistence type="predicted"/>
<keyword evidence="3" id="KW-1185">Reference proteome</keyword>
<reference evidence="2 3" key="1">
    <citation type="submission" date="2016-06" db="EMBL/GenBank/DDBJ databases">
        <title>Evolution of pathogenesis and genome organization in the Tremellales.</title>
        <authorList>
            <person name="Cuomo C."/>
            <person name="Litvintseva A."/>
            <person name="Heitman J."/>
            <person name="Chen Y."/>
            <person name="Sun S."/>
            <person name="Springer D."/>
            <person name="Dromer F."/>
            <person name="Young S."/>
            <person name="Zeng Q."/>
            <person name="Chapman S."/>
            <person name="Gujja S."/>
            <person name="Saif S."/>
            <person name="Birren B."/>
        </authorList>
    </citation>
    <scope>NUCLEOTIDE SEQUENCE [LARGE SCALE GENOMIC DNA]</scope>
    <source>
        <strain evidence="2 3">ATCC 28783</strain>
    </source>
</reference>
<dbReference type="InParanoid" id="A0A4Q1BBD7"/>
<organism evidence="2 3">
    <name type="scientific">Tremella mesenterica</name>
    <name type="common">Jelly fungus</name>
    <dbReference type="NCBI Taxonomy" id="5217"/>
    <lineage>
        <taxon>Eukaryota</taxon>
        <taxon>Fungi</taxon>
        <taxon>Dikarya</taxon>
        <taxon>Basidiomycota</taxon>
        <taxon>Agaricomycotina</taxon>
        <taxon>Tremellomycetes</taxon>
        <taxon>Tremellales</taxon>
        <taxon>Tremellaceae</taxon>
        <taxon>Tremella</taxon>
    </lineage>
</organism>
<evidence type="ECO:0000313" key="3">
    <source>
        <dbReference type="Proteomes" id="UP000289152"/>
    </source>
</evidence>
<evidence type="ECO:0000313" key="2">
    <source>
        <dbReference type="EMBL" id="RXK36138.1"/>
    </source>
</evidence>